<organism evidence="1 2">
    <name type="scientific">Aphis glycines</name>
    <name type="common">Soybean aphid</name>
    <dbReference type="NCBI Taxonomy" id="307491"/>
    <lineage>
        <taxon>Eukaryota</taxon>
        <taxon>Metazoa</taxon>
        <taxon>Ecdysozoa</taxon>
        <taxon>Arthropoda</taxon>
        <taxon>Hexapoda</taxon>
        <taxon>Insecta</taxon>
        <taxon>Pterygota</taxon>
        <taxon>Neoptera</taxon>
        <taxon>Paraneoptera</taxon>
        <taxon>Hemiptera</taxon>
        <taxon>Sternorrhyncha</taxon>
        <taxon>Aphidomorpha</taxon>
        <taxon>Aphidoidea</taxon>
        <taxon>Aphididae</taxon>
        <taxon>Aphidini</taxon>
        <taxon>Aphis</taxon>
        <taxon>Aphis</taxon>
    </lineage>
</organism>
<dbReference type="OrthoDB" id="6597607at2759"/>
<evidence type="ECO:0000313" key="2">
    <source>
        <dbReference type="Proteomes" id="UP000475862"/>
    </source>
</evidence>
<sequence length="231" mass="26989">MTKKVSELNWDAEPEIGEHEVRYAAYVIKSTKKSRSSPEKRPFLPYGVGPVVDCEIDDDNGKPDYSSYSIIPKENKETTIKEQTKELKQTKKTPSSELSLDHVYKVIRELKLPTFQRVIKQNKFELIRIAKRRPDRCHLYVAKLLLNTIFNPVQKVWIYSQIREVLNIPHHEFASVQYVYTVLAPEVALMILKHKFKCFAKICNENQLSSLSLLNSTFFAERFKKDLHCRT</sequence>
<accession>A0A6G0T3P5</accession>
<keyword evidence="2" id="KW-1185">Reference proteome</keyword>
<reference evidence="1 2" key="1">
    <citation type="submission" date="2019-08" db="EMBL/GenBank/DDBJ databases">
        <title>The genome of the soybean aphid Biotype 1, its phylome, world population structure and adaptation to the North American continent.</title>
        <authorList>
            <person name="Giordano R."/>
            <person name="Donthu R.K."/>
            <person name="Hernandez A.G."/>
            <person name="Wright C.L."/>
            <person name="Zimin A.V."/>
        </authorList>
    </citation>
    <scope>NUCLEOTIDE SEQUENCE [LARGE SCALE GENOMIC DNA]</scope>
    <source>
        <tissue evidence="1">Whole aphids</tissue>
    </source>
</reference>
<proteinExistence type="predicted"/>
<evidence type="ECO:0000313" key="1">
    <source>
        <dbReference type="EMBL" id="KAE9524541.1"/>
    </source>
</evidence>
<dbReference type="EMBL" id="VYZN01000065">
    <property type="protein sequence ID" value="KAE9524541.1"/>
    <property type="molecule type" value="Genomic_DNA"/>
</dbReference>
<comment type="caution">
    <text evidence="1">The sequence shown here is derived from an EMBL/GenBank/DDBJ whole genome shotgun (WGS) entry which is preliminary data.</text>
</comment>
<name>A0A6G0T3P5_APHGL</name>
<dbReference type="AlphaFoldDB" id="A0A6G0T3P5"/>
<protein>
    <submittedName>
        <fullName evidence="1">Uncharacterized protein</fullName>
    </submittedName>
</protein>
<gene>
    <name evidence="1" type="ORF">AGLY_014591</name>
</gene>
<dbReference type="Proteomes" id="UP000475862">
    <property type="component" value="Unassembled WGS sequence"/>
</dbReference>